<evidence type="ECO:0000313" key="2">
    <source>
        <dbReference type="Proteomes" id="UP001234297"/>
    </source>
</evidence>
<dbReference type="EMBL" id="CM056816">
    <property type="protein sequence ID" value="KAJ8631921.1"/>
    <property type="molecule type" value="Genomic_DNA"/>
</dbReference>
<comment type="caution">
    <text evidence="1">The sequence shown here is derived from an EMBL/GenBank/DDBJ whole genome shotgun (WGS) entry which is preliminary data.</text>
</comment>
<gene>
    <name evidence="1" type="ORF">MRB53_025257</name>
</gene>
<sequence length="87" mass="9662">MYSIANSRLLNANDFAGIISSQDHLIWILNSLNLGMFFESCLEEQKSRAGSPPLRINLIQLLTGSNGSNEYRYSIDSCCGVFQTPCI</sequence>
<reference evidence="1 2" key="1">
    <citation type="journal article" date="2022" name="Hortic Res">
        <title>A haplotype resolved chromosomal level avocado genome allows analysis of novel avocado genes.</title>
        <authorList>
            <person name="Nath O."/>
            <person name="Fletcher S.J."/>
            <person name="Hayward A."/>
            <person name="Shaw L.M."/>
            <person name="Masouleh A.K."/>
            <person name="Furtado A."/>
            <person name="Henry R.J."/>
            <person name="Mitter N."/>
        </authorList>
    </citation>
    <scope>NUCLEOTIDE SEQUENCE [LARGE SCALE GENOMIC DNA]</scope>
    <source>
        <strain evidence="2">cv. Hass</strain>
    </source>
</reference>
<proteinExistence type="predicted"/>
<accession>A0ACC2LES1</accession>
<organism evidence="1 2">
    <name type="scientific">Persea americana</name>
    <name type="common">Avocado</name>
    <dbReference type="NCBI Taxonomy" id="3435"/>
    <lineage>
        <taxon>Eukaryota</taxon>
        <taxon>Viridiplantae</taxon>
        <taxon>Streptophyta</taxon>
        <taxon>Embryophyta</taxon>
        <taxon>Tracheophyta</taxon>
        <taxon>Spermatophyta</taxon>
        <taxon>Magnoliopsida</taxon>
        <taxon>Magnoliidae</taxon>
        <taxon>Laurales</taxon>
        <taxon>Lauraceae</taxon>
        <taxon>Persea</taxon>
    </lineage>
</organism>
<name>A0ACC2LES1_PERAE</name>
<protein>
    <submittedName>
        <fullName evidence="1">Uncharacterized protein</fullName>
    </submittedName>
</protein>
<keyword evidence="2" id="KW-1185">Reference proteome</keyword>
<dbReference type="Proteomes" id="UP001234297">
    <property type="component" value="Chromosome 8"/>
</dbReference>
<evidence type="ECO:0000313" key="1">
    <source>
        <dbReference type="EMBL" id="KAJ8631921.1"/>
    </source>
</evidence>